<dbReference type="Proteomes" id="UP000503540">
    <property type="component" value="Chromosome"/>
</dbReference>
<dbReference type="KEGG" id="nah:F5544_24700"/>
<dbReference type="Gene3D" id="1.10.600.10">
    <property type="entry name" value="Farnesyl Diphosphate Synthase"/>
    <property type="match status" value="1"/>
</dbReference>
<reference evidence="2 3" key="1">
    <citation type="journal article" date="2019" name="ACS Chem. Biol.">
        <title>Identification and Mobilization of a Cryptic Antibiotic Biosynthesis Gene Locus from a Human-Pathogenic Nocardia Isolate.</title>
        <authorList>
            <person name="Herisse M."/>
            <person name="Ishida K."/>
            <person name="Porter J.L."/>
            <person name="Howden B."/>
            <person name="Hertweck C."/>
            <person name="Stinear T.P."/>
            <person name="Pidot S.J."/>
        </authorList>
    </citation>
    <scope>NUCLEOTIDE SEQUENCE [LARGE SCALE GENOMIC DNA]</scope>
    <source>
        <strain evidence="2 3">AUSMDU00012717</strain>
    </source>
</reference>
<sequence>MNRFRILVSGLRDLRRAPDLAALRAAGSPGELARLALIPAARNMGIAIGFLPPDLRAEATAALLSCRVLDAYEDLIDRPLASSAVRTAAEYLSGATETPPPPPDGVAVRDSEAVDLVLAERVDDVRALVSALPAAARDRVGAMLLDIGRVMARNLETPLSRVVYSEGVLGRVTHYACSLVAAGAFTEADLSELTACVGVIAQSANDLRDGELEIYGVADRAELTRTVMLQLLAPALGGFALLARLGRRTPSRGARAAMAYMTITTSAFLCTAVGAPVPYRRPVAAAALAAWSPAYWTRMLHRVRRCADGAIHRVLDTAPELGAGPEQAGVFGAVDPGALAPAVMPLIVDTTFALVRGLPEAPLTGKLPDADIRTMMIADHLAFGALERLPPRGAQEMLALAERFQLAALEPMTTEDRAGQRLPTPSKNPAERTVP</sequence>
<feature type="region of interest" description="Disordered" evidence="1">
    <location>
        <begin position="413"/>
        <end position="435"/>
    </location>
</feature>
<keyword evidence="3" id="KW-1185">Reference proteome</keyword>
<proteinExistence type="predicted"/>
<evidence type="ECO:0000313" key="3">
    <source>
        <dbReference type="Proteomes" id="UP000503540"/>
    </source>
</evidence>
<evidence type="ECO:0000256" key="1">
    <source>
        <dbReference type="SAM" id="MobiDB-lite"/>
    </source>
</evidence>
<organism evidence="2 3">
    <name type="scientific">Nocardia arthritidis</name>
    <dbReference type="NCBI Taxonomy" id="228602"/>
    <lineage>
        <taxon>Bacteria</taxon>
        <taxon>Bacillati</taxon>
        <taxon>Actinomycetota</taxon>
        <taxon>Actinomycetes</taxon>
        <taxon>Mycobacteriales</taxon>
        <taxon>Nocardiaceae</taxon>
        <taxon>Nocardia</taxon>
    </lineage>
</organism>
<protein>
    <submittedName>
        <fullName evidence="2">Uncharacterized protein</fullName>
    </submittedName>
</protein>
<gene>
    <name evidence="2" type="ORF">F5544_24700</name>
</gene>
<dbReference type="SUPFAM" id="SSF48576">
    <property type="entry name" value="Terpenoid synthases"/>
    <property type="match status" value="1"/>
</dbReference>
<evidence type="ECO:0000313" key="2">
    <source>
        <dbReference type="EMBL" id="QIS12795.1"/>
    </source>
</evidence>
<accession>A0A6G9YHL2</accession>
<dbReference type="RefSeq" id="WP_174867399.1">
    <property type="nucleotide sequence ID" value="NZ_CP046172.1"/>
</dbReference>
<dbReference type="EMBL" id="CP046172">
    <property type="protein sequence ID" value="QIS12795.1"/>
    <property type="molecule type" value="Genomic_DNA"/>
</dbReference>
<dbReference type="AlphaFoldDB" id="A0A6G9YHL2"/>
<dbReference type="InterPro" id="IPR008949">
    <property type="entry name" value="Isoprenoid_synthase_dom_sf"/>
</dbReference>
<name>A0A6G9YHL2_9NOCA</name>